<dbReference type="Gene3D" id="3.40.50.2020">
    <property type="match status" value="1"/>
</dbReference>
<dbReference type="Proteomes" id="UP000184462">
    <property type="component" value="Unassembled WGS sequence"/>
</dbReference>
<dbReference type="Pfam" id="PF00156">
    <property type="entry name" value="Pribosyltran"/>
    <property type="match status" value="1"/>
</dbReference>
<protein>
    <submittedName>
        <fullName evidence="2">Pyrimidine operon attenuation protein / uracil phosphoribosyltransferase</fullName>
    </submittedName>
</protein>
<dbReference type="InterPro" id="IPR000836">
    <property type="entry name" value="PRTase_dom"/>
</dbReference>
<dbReference type="PANTHER" id="PTHR11608:SF0">
    <property type="entry name" value="BIFUNCTIONAL PROTEIN PYRR"/>
    <property type="match status" value="1"/>
</dbReference>
<dbReference type="OrthoDB" id="664757at2"/>
<dbReference type="RefSeq" id="WP_073192092.1">
    <property type="nucleotide sequence ID" value="NZ_FQTW01000002.1"/>
</dbReference>
<evidence type="ECO:0000313" key="2">
    <source>
        <dbReference type="EMBL" id="SHE49902.1"/>
    </source>
</evidence>
<name>A0A1M4TZG6_9FLAO</name>
<feature type="domain" description="Phosphoribosyltransferase" evidence="1">
    <location>
        <begin position="5"/>
        <end position="153"/>
    </location>
</feature>
<sequence>MKTNTKMILNHQDIVSKIKRIAYQVIERHYEVNELLIAGIESKGYHLAKLLSEIIKEAQPTKQINLIQININKKQPINSVSINSDLDQLELKDVIVVDDVLNSGKTLIYAVNHFLKYDINSISTAVLVDRNHKKYPIKADFKGLSLSTSMNNHVEVNLSQKENYFTTLS</sequence>
<dbReference type="InterPro" id="IPR029057">
    <property type="entry name" value="PRTase-like"/>
</dbReference>
<dbReference type="InterPro" id="IPR050137">
    <property type="entry name" value="PyrR_bifunctional"/>
</dbReference>
<organism evidence="2 3">
    <name type="scientific">Psychroflexus salarius</name>
    <dbReference type="NCBI Taxonomy" id="1155689"/>
    <lineage>
        <taxon>Bacteria</taxon>
        <taxon>Pseudomonadati</taxon>
        <taxon>Bacteroidota</taxon>
        <taxon>Flavobacteriia</taxon>
        <taxon>Flavobacteriales</taxon>
        <taxon>Flavobacteriaceae</taxon>
        <taxon>Psychroflexus</taxon>
    </lineage>
</organism>
<dbReference type="CDD" id="cd06223">
    <property type="entry name" value="PRTases_typeI"/>
    <property type="match status" value="1"/>
</dbReference>
<dbReference type="GO" id="GO:0016757">
    <property type="term" value="F:glycosyltransferase activity"/>
    <property type="evidence" value="ECO:0007669"/>
    <property type="project" value="UniProtKB-KW"/>
</dbReference>
<accession>A0A1M4TZG6</accession>
<keyword evidence="2" id="KW-0328">Glycosyltransferase</keyword>
<keyword evidence="2" id="KW-0808">Transferase</keyword>
<evidence type="ECO:0000259" key="1">
    <source>
        <dbReference type="Pfam" id="PF00156"/>
    </source>
</evidence>
<dbReference type="PANTHER" id="PTHR11608">
    <property type="entry name" value="BIFUNCTIONAL PROTEIN PYRR"/>
    <property type="match status" value="1"/>
</dbReference>
<proteinExistence type="predicted"/>
<dbReference type="SUPFAM" id="SSF53271">
    <property type="entry name" value="PRTase-like"/>
    <property type="match status" value="1"/>
</dbReference>
<dbReference type="STRING" id="1155689.SAMN05444278_102106"/>
<gene>
    <name evidence="2" type="ORF">SAMN05444278_102106</name>
</gene>
<keyword evidence="3" id="KW-1185">Reference proteome</keyword>
<evidence type="ECO:0000313" key="3">
    <source>
        <dbReference type="Proteomes" id="UP000184462"/>
    </source>
</evidence>
<reference evidence="2 3" key="1">
    <citation type="submission" date="2016-11" db="EMBL/GenBank/DDBJ databases">
        <authorList>
            <person name="Jaros S."/>
            <person name="Januszkiewicz K."/>
            <person name="Wedrychowicz H."/>
        </authorList>
    </citation>
    <scope>NUCLEOTIDE SEQUENCE [LARGE SCALE GENOMIC DNA]</scope>
    <source>
        <strain evidence="2 3">DSM 25661</strain>
    </source>
</reference>
<dbReference type="AlphaFoldDB" id="A0A1M4TZG6"/>
<dbReference type="EMBL" id="FQTW01000002">
    <property type="protein sequence ID" value="SHE49902.1"/>
    <property type="molecule type" value="Genomic_DNA"/>
</dbReference>